<dbReference type="Proteomes" id="UP000186601">
    <property type="component" value="Unassembled WGS sequence"/>
</dbReference>
<organism evidence="2 3">
    <name type="scientific">Hermanssonia centrifuga</name>
    <dbReference type="NCBI Taxonomy" id="98765"/>
    <lineage>
        <taxon>Eukaryota</taxon>
        <taxon>Fungi</taxon>
        <taxon>Dikarya</taxon>
        <taxon>Basidiomycota</taxon>
        <taxon>Agaricomycotina</taxon>
        <taxon>Agaricomycetes</taxon>
        <taxon>Polyporales</taxon>
        <taxon>Meruliaceae</taxon>
        <taxon>Hermanssonia</taxon>
    </lineage>
</organism>
<accession>A0A2R6RVK8</accession>
<evidence type="ECO:0000256" key="1">
    <source>
        <dbReference type="SAM" id="SignalP"/>
    </source>
</evidence>
<comment type="caution">
    <text evidence="2">The sequence shown here is derived from an EMBL/GenBank/DDBJ whole genome shotgun (WGS) entry which is preliminary data.</text>
</comment>
<sequence length="138" mass="15056">MPSAFLSTLLSVIQALANPIPSLPLFHQTTPSTLEQYCLTIGTSASHSMPVILTNQCQGLNGHADRYLVRDKLAKPIAKGIPIWSINAIPLPYLRRGNCNRRARPLPPTPRIVVEPLSTQIEDGTTAALEEATTFTQE</sequence>
<reference evidence="2 3" key="1">
    <citation type="submission" date="2018-02" db="EMBL/GenBank/DDBJ databases">
        <title>Genome sequence of the basidiomycete white-rot fungus Phlebia centrifuga.</title>
        <authorList>
            <person name="Granchi Z."/>
            <person name="Peng M."/>
            <person name="de Vries R.P."/>
            <person name="Hilden K."/>
            <person name="Makela M.R."/>
            <person name="Grigoriev I."/>
            <person name="Riley R."/>
        </authorList>
    </citation>
    <scope>NUCLEOTIDE SEQUENCE [LARGE SCALE GENOMIC DNA]</scope>
    <source>
        <strain evidence="2 3">FBCC195</strain>
    </source>
</reference>
<gene>
    <name evidence="2" type="ORF">PHLCEN_2v1900</name>
</gene>
<feature type="chain" id="PRO_5015345651" evidence="1">
    <location>
        <begin position="18"/>
        <end position="138"/>
    </location>
</feature>
<dbReference type="AlphaFoldDB" id="A0A2R6RVK8"/>
<keyword evidence="3" id="KW-1185">Reference proteome</keyword>
<evidence type="ECO:0000313" key="2">
    <source>
        <dbReference type="EMBL" id="PSS34055.1"/>
    </source>
</evidence>
<name>A0A2R6RVK8_9APHY</name>
<dbReference type="EMBL" id="MLYV02000161">
    <property type="protein sequence ID" value="PSS34055.1"/>
    <property type="molecule type" value="Genomic_DNA"/>
</dbReference>
<protein>
    <submittedName>
        <fullName evidence="2">Uncharacterized protein</fullName>
    </submittedName>
</protein>
<keyword evidence="1" id="KW-0732">Signal</keyword>
<evidence type="ECO:0000313" key="3">
    <source>
        <dbReference type="Proteomes" id="UP000186601"/>
    </source>
</evidence>
<proteinExistence type="predicted"/>
<feature type="signal peptide" evidence="1">
    <location>
        <begin position="1"/>
        <end position="17"/>
    </location>
</feature>